<keyword evidence="6" id="KW-1133">Transmembrane helix</keyword>
<keyword evidence="5" id="KW-0961">Cell wall biogenesis/degradation</keyword>
<dbReference type="InterPro" id="IPR029058">
    <property type="entry name" value="AB_hydrolase_fold"/>
</dbReference>
<reference evidence="7" key="3">
    <citation type="submission" date="2022-01" db="UniProtKB">
        <authorList>
            <consortium name="EnsemblPlants"/>
        </authorList>
    </citation>
    <scope>IDENTIFICATION</scope>
    <source>
        <strain evidence="7">subsp. vulgare</strain>
    </source>
</reference>
<dbReference type="GO" id="GO:0071555">
    <property type="term" value="P:cell wall organization"/>
    <property type="evidence" value="ECO:0007669"/>
    <property type="project" value="UniProtKB-KW"/>
</dbReference>
<evidence type="ECO:0000256" key="6">
    <source>
        <dbReference type="SAM" id="Phobius"/>
    </source>
</evidence>
<keyword evidence="6" id="KW-0472">Membrane</keyword>
<reference evidence="8" key="1">
    <citation type="journal article" date="2012" name="Nature">
        <title>A physical, genetic and functional sequence assembly of the barley genome.</title>
        <authorList>
            <consortium name="The International Barley Genome Sequencing Consortium"/>
            <person name="Mayer K.F."/>
            <person name="Waugh R."/>
            <person name="Brown J.W."/>
            <person name="Schulman A."/>
            <person name="Langridge P."/>
            <person name="Platzer M."/>
            <person name="Fincher G.B."/>
            <person name="Muehlbauer G.J."/>
            <person name="Sato K."/>
            <person name="Close T.J."/>
            <person name="Wise R.P."/>
            <person name="Stein N."/>
        </authorList>
    </citation>
    <scope>NUCLEOTIDE SEQUENCE [LARGE SCALE GENOMIC DNA]</scope>
    <source>
        <strain evidence="8">cv. Morex</strain>
    </source>
</reference>
<sequence length="447" mass="49383">MGHQYFIRSSSSGCDPTLLSLTAMEPRTPQTEQLLLHPEQGRDCRAWGLSALVLLLLLPSAAGLLPPLLFRAQRLETTVPLTLLAGAQEKGAVCLDGTPPGYHLQRGSGDGSNNWLIHLQGGGWCSTVQDCSSRRNSSLGLGSSNFMKPILFAGILGSDQQLNPDFYNWNKVYVRYCDGGSFSGDAEGQAQDGSTLYFRGLRIYEAVIDELMEKGLGNATQALLTGCSAGGLATMLHCDDFSAKFPREVSIKCLADAGFFLDVKDISGERTFWSVFDGVVQLQNLRKVLPKDCLAKKKPKECFFPAELIKSIRSPMFILNSAYDSFQVRYVLIPDSLAPDKSWLSCKENIRNCNSTQMEFLNGFRNTMVDALKVVEHKEKWGLFIDSCFTHCQTVNDTSWNSPFSPRLGNKTIAEAVGDWHCGSSRRVKEIDCEYPCNPTCSRQLPP</sequence>
<dbReference type="EC" id="3.1.1.-" evidence="5"/>
<dbReference type="Gramene" id="HORVU.MOREX.r3.3HG0329920.1">
    <property type="protein sequence ID" value="HORVU.MOREX.r3.3HG0329920.1"/>
    <property type="gene ID" value="HORVU.MOREX.r3.3HG0329920"/>
</dbReference>
<organism evidence="7 8">
    <name type="scientific">Hordeum vulgare subsp. vulgare</name>
    <name type="common">Domesticated barley</name>
    <dbReference type="NCBI Taxonomy" id="112509"/>
    <lineage>
        <taxon>Eukaryota</taxon>
        <taxon>Viridiplantae</taxon>
        <taxon>Streptophyta</taxon>
        <taxon>Embryophyta</taxon>
        <taxon>Tracheophyta</taxon>
        <taxon>Spermatophyta</taxon>
        <taxon>Magnoliopsida</taxon>
        <taxon>Liliopsida</taxon>
        <taxon>Poales</taxon>
        <taxon>Poaceae</taxon>
        <taxon>BOP clade</taxon>
        <taxon>Pooideae</taxon>
        <taxon>Triticodae</taxon>
        <taxon>Triticeae</taxon>
        <taxon>Hordeinae</taxon>
        <taxon>Hordeum</taxon>
    </lineage>
</organism>
<dbReference type="PANTHER" id="PTHR21562:SF118">
    <property type="entry name" value="PECTIN ACETYLESTERASE"/>
    <property type="match status" value="1"/>
</dbReference>
<evidence type="ECO:0000313" key="7">
    <source>
        <dbReference type="EnsemblPlants" id="HORVU.MOREX.r3.3HG0329920.1"/>
    </source>
</evidence>
<comment type="function">
    <text evidence="1 5">Hydrolyzes acetyl esters in homogalacturonan regions of pectin. In type I primary cell wall, galacturonic acid residues of pectin can be acetylated at the O-2 and O-3 positions. Decreasing the degree of acetylation of pectin gels in vitro alters their physical properties.</text>
</comment>
<dbReference type="SMR" id="A0A8I7B6K9"/>
<proteinExistence type="inferred from homology"/>
<name>A0A8I7B6K9_HORVV</name>
<dbReference type="EnsemblPlants" id="HORVU.MOREX.r3.3HG0329920.1">
    <property type="protein sequence ID" value="HORVU.MOREX.r3.3HG0329920.1"/>
    <property type="gene ID" value="HORVU.MOREX.r3.3HG0329920"/>
</dbReference>
<dbReference type="InterPro" id="IPR004963">
    <property type="entry name" value="PAE/NOTUM"/>
</dbReference>
<reference evidence="7" key="2">
    <citation type="submission" date="2020-10" db="EMBL/GenBank/DDBJ databases">
        <authorList>
            <person name="Scholz U."/>
            <person name="Mascher M."/>
            <person name="Fiebig A."/>
        </authorList>
    </citation>
    <scope>NUCLEOTIDE SEQUENCE [LARGE SCALE GENOMIC DNA]</scope>
    <source>
        <strain evidence="7">cv. Morex</strain>
    </source>
</reference>
<dbReference type="Pfam" id="PF03283">
    <property type="entry name" value="PAE"/>
    <property type="match status" value="1"/>
</dbReference>
<dbReference type="Proteomes" id="UP000011116">
    <property type="component" value="Chromosome 3H"/>
</dbReference>
<evidence type="ECO:0000256" key="4">
    <source>
        <dbReference type="ARBA" id="ARBA00022512"/>
    </source>
</evidence>
<evidence type="ECO:0000256" key="3">
    <source>
        <dbReference type="ARBA" id="ARBA00005784"/>
    </source>
</evidence>
<dbReference type="PANTHER" id="PTHR21562">
    <property type="entry name" value="NOTUM-RELATED"/>
    <property type="match status" value="1"/>
</dbReference>
<keyword evidence="5" id="KW-0964">Secreted</keyword>
<dbReference type="SUPFAM" id="SSF53474">
    <property type="entry name" value="alpha/beta-Hydrolases"/>
    <property type="match status" value="1"/>
</dbReference>
<evidence type="ECO:0000256" key="1">
    <source>
        <dbReference type="ARBA" id="ARBA00003534"/>
    </source>
</evidence>
<evidence type="ECO:0000256" key="2">
    <source>
        <dbReference type="ARBA" id="ARBA00004191"/>
    </source>
</evidence>
<dbReference type="GO" id="GO:0016787">
    <property type="term" value="F:hydrolase activity"/>
    <property type="evidence" value="ECO:0007669"/>
    <property type="project" value="UniProtKB-KW"/>
</dbReference>
<accession>A0A8I7B6K9</accession>
<dbReference type="AlphaFoldDB" id="A0A8I7B6K9"/>
<feature type="transmembrane region" description="Helical" evidence="6">
    <location>
        <begin position="46"/>
        <end position="70"/>
    </location>
</feature>
<dbReference type="Gramene" id="HORVU.MOREX.r2.3HG0274790.1">
    <property type="protein sequence ID" value="HORVU.MOREX.r2.3HG0274790.1"/>
    <property type="gene ID" value="HORVU.MOREX.r2.3HG0274790"/>
</dbReference>
<protein>
    <recommendedName>
        <fullName evidence="5">Pectin acetylesterase</fullName>
        <ecNumber evidence="5">3.1.1.-</ecNumber>
    </recommendedName>
</protein>
<keyword evidence="8" id="KW-1185">Reference proteome</keyword>
<keyword evidence="4 5" id="KW-0134">Cell wall</keyword>
<comment type="subcellular location">
    <subcellularLocation>
        <location evidence="2 5">Secreted</location>
        <location evidence="2 5">Cell wall</location>
    </subcellularLocation>
</comment>
<comment type="similarity">
    <text evidence="3 5">Belongs to the pectinacetylesterase family.</text>
</comment>
<keyword evidence="6" id="KW-0812">Transmembrane</keyword>
<evidence type="ECO:0000256" key="5">
    <source>
        <dbReference type="RuleBase" id="RU363114"/>
    </source>
</evidence>
<evidence type="ECO:0000313" key="8">
    <source>
        <dbReference type="Proteomes" id="UP000011116"/>
    </source>
</evidence>
<keyword evidence="5" id="KW-0378">Hydrolase</keyword>